<dbReference type="Proteomes" id="UP000060699">
    <property type="component" value="Chromosome"/>
</dbReference>
<feature type="compositionally biased region" description="Pro residues" evidence="1">
    <location>
        <begin position="31"/>
        <end position="46"/>
    </location>
</feature>
<organism evidence="2 3">
    <name type="scientific">Roseateles depolymerans</name>
    <dbReference type="NCBI Taxonomy" id="76731"/>
    <lineage>
        <taxon>Bacteria</taxon>
        <taxon>Pseudomonadati</taxon>
        <taxon>Pseudomonadota</taxon>
        <taxon>Betaproteobacteria</taxon>
        <taxon>Burkholderiales</taxon>
        <taxon>Sphaerotilaceae</taxon>
        <taxon>Roseateles</taxon>
    </lineage>
</organism>
<proteinExistence type="predicted"/>
<dbReference type="AlphaFoldDB" id="A0A0U3MDZ9"/>
<reference evidence="2 3" key="1">
    <citation type="submission" date="2015-12" db="EMBL/GenBank/DDBJ databases">
        <title>Complete genome of Roseateles depolymerans KCTC 42856.</title>
        <authorList>
            <person name="Kim K.M."/>
        </authorList>
    </citation>
    <scope>NUCLEOTIDE SEQUENCE [LARGE SCALE GENOMIC DNA]</scope>
    <source>
        <strain evidence="2 3">KCTC 42856</strain>
    </source>
</reference>
<gene>
    <name evidence="2" type="ORF">RD2015_2061</name>
</gene>
<dbReference type="KEGG" id="rdp:RD2015_2061"/>
<feature type="region of interest" description="Disordered" evidence="1">
    <location>
        <begin position="370"/>
        <end position="417"/>
    </location>
</feature>
<feature type="region of interest" description="Disordered" evidence="1">
    <location>
        <begin position="21"/>
        <end position="88"/>
    </location>
</feature>
<evidence type="ECO:0000256" key="1">
    <source>
        <dbReference type="SAM" id="MobiDB-lite"/>
    </source>
</evidence>
<accession>A0A0U3MDZ9</accession>
<evidence type="ECO:0000313" key="3">
    <source>
        <dbReference type="Proteomes" id="UP000060699"/>
    </source>
</evidence>
<evidence type="ECO:0000313" key="2">
    <source>
        <dbReference type="EMBL" id="ALV06537.1"/>
    </source>
</evidence>
<keyword evidence="3" id="KW-1185">Reference proteome</keyword>
<name>A0A0U3MDZ9_9BURK</name>
<sequence length="542" mass="58752">MFQMPPPHALPAPVLAELEAMEEEAIAPPLAGAPPLPGSPVSPTSPHPSGRTRVPDLNALLGADAPGASCAPGAPGAPGARDLPSPQPRPIVLDTLTRQVDKLTRLTFQRFEDLSRRLVGVLTEDSMAADSRLSVVNEVLEDAIAAEMEDEAGPRAQAAMGRRRLQALRTANKLMDQLEKIRTDGHPRELEFIRRVCLSTAQRMRIAPELDPDFLNRIVQVDLRPVDEAMAIEVDQGHNPYRRFRPEFSCWKDAPVPPSLPPWEPPARAMSSARLLVLWNRWTEAGLCFPFDAFERFLYDRDAGPRDVEAILAPWMALPTPCAVAVMTSDAKVVAVRVGTPAAERVFAGRADHELARYCPYTRTLVVGVKATGGPGRRSGDHSDDDGDDDASSPSWRGPQPRLEIPSTQLAHSDGRPPRFWMEVGRMVVDGWNDPAHTVGGPSTAVGPDTTQGLAASKRVPASRRFESVAGRCAADCELDLPQGSFLEALAVAAENVPLGFPLGVSEEETHARVVALHLCGMHLPLELEDYVVTRLQATQGA</sequence>
<dbReference type="STRING" id="76731.RD2015_2061"/>
<dbReference type="EMBL" id="CP013729">
    <property type="protein sequence ID" value="ALV06537.1"/>
    <property type="molecule type" value="Genomic_DNA"/>
</dbReference>
<feature type="compositionally biased region" description="Low complexity" evidence="1">
    <location>
        <begin position="62"/>
        <end position="80"/>
    </location>
</feature>
<protein>
    <submittedName>
        <fullName evidence="2">Uncharacterized protein</fullName>
    </submittedName>
</protein>